<evidence type="ECO:0008006" key="4">
    <source>
        <dbReference type="Google" id="ProtNLM"/>
    </source>
</evidence>
<gene>
    <name evidence="2" type="ORF">VAZ01S_047_00070</name>
</gene>
<dbReference type="AlphaFoldDB" id="U3CE39"/>
<keyword evidence="1" id="KW-0732">Signal</keyword>
<protein>
    <recommendedName>
        <fullName evidence="4">DUF481 domain-containing protein</fullName>
    </recommendedName>
</protein>
<evidence type="ECO:0000256" key="1">
    <source>
        <dbReference type="SAM" id="SignalP"/>
    </source>
</evidence>
<comment type="caution">
    <text evidence="2">The sequence shown here is derived from an EMBL/GenBank/DDBJ whole genome shotgun (WGS) entry which is preliminary data.</text>
</comment>
<sequence>MSIKLSSSLWSLLFFSMTVDAEAIMLMNQTYNKPWHTKLSYFISLSQEKRDVDISRLSENSAFERELFKADYDATLLSFTVGGNVFDQTSVHLDVTASRFELVGDIYAPQAQSVQYQRNKTLIEIFAERDLKQGYTVGFDAYYGGDFYKNQGDDNRYYDQEYGGGLMLSKKFRFDDSHLRFDYIFSHRQIKVDSLEEGNIGNSFHNIIAGYSYQWNFDWYTDMTGRLSYYPNYDLNRYWDARYITSLATELGYRMWGNNIMSLRAERMWFGGHSNSNIFTLKLEHQFGTKKSKRRQRRYKMPNLLIK</sequence>
<dbReference type="OrthoDB" id="6310391at2"/>
<evidence type="ECO:0000313" key="3">
    <source>
        <dbReference type="Proteomes" id="UP000016567"/>
    </source>
</evidence>
<evidence type="ECO:0000313" key="2">
    <source>
        <dbReference type="EMBL" id="GAD76588.1"/>
    </source>
</evidence>
<feature type="signal peptide" evidence="1">
    <location>
        <begin position="1"/>
        <end position="21"/>
    </location>
</feature>
<proteinExistence type="predicted"/>
<feature type="chain" id="PRO_5004640973" description="DUF481 domain-containing protein" evidence="1">
    <location>
        <begin position="22"/>
        <end position="307"/>
    </location>
</feature>
<reference evidence="2 3" key="1">
    <citation type="submission" date="2013-09" db="EMBL/GenBank/DDBJ databases">
        <title>Whole genome shotgun sequence of Vibrio azureus NBRC 104587.</title>
        <authorList>
            <person name="Isaki S."/>
            <person name="Hosoyama A."/>
            <person name="Numata M."/>
            <person name="Hashimoto M."/>
            <person name="Hosoyama Y."/>
            <person name="Tsuchikane K."/>
            <person name="Noguchi M."/>
            <person name="Hirakata S."/>
            <person name="Ichikawa N."/>
            <person name="Ohji S."/>
            <person name="Yamazoe A."/>
            <person name="Fujita N."/>
        </authorList>
    </citation>
    <scope>NUCLEOTIDE SEQUENCE [LARGE SCALE GENOMIC DNA]</scope>
    <source>
        <strain evidence="2 3">NBRC 104587</strain>
    </source>
</reference>
<accession>U3CE39</accession>
<dbReference type="Proteomes" id="UP000016567">
    <property type="component" value="Unassembled WGS sequence"/>
</dbReference>
<dbReference type="STRING" id="1219077.VAZ01S_047_00070"/>
<name>U3CE39_9VIBR</name>
<dbReference type="EMBL" id="BATL01000047">
    <property type="protein sequence ID" value="GAD76588.1"/>
    <property type="molecule type" value="Genomic_DNA"/>
</dbReference>
<organism evidence="2 3">
    <name type="scientific">Vibrio azureus NBRC 104587</name>
    <dbReference type="NCBI Taxonomy" id="1219077"/>
    <lineage>
        <taxon>Bacteria</taxon>
        <taxon>Pseudomonadati</taxon>
        <taxon>Pseudomonadota</taxon>
        <taxon>Gammaproteobacteria</taxon>
        <taxon>Vibrionales</taxon>
        <taxon>Vibrionaceae</taxon>
        <taxon>Vibrio</taxon>
    </lineage>
</organism>
<dbReference type="RefSeq" id="WP_021710335.1">
    <property type="nucleotide sequence ID" value="NZ_BAOB01000258.1"/>
</dbReference>
<keyword evidence="3" id="KW-1185">Reference proteome</keyword>